<evidence type="ECO:0000256" key="2">
    <source>
        <dbReference type="ARBA" id="ARBA00022737"/>
    </source>
</evidence>
<dbReference type="PANTHER" id="PTHR19854">
    <property type="entry name" value="TRANSDUCIN BETA-LIKE 3"/>
    <property type="match status" value="1"/>
</dbReference>
<dbReference type="InParanoid" id="A0A2R5FZ27"/>
<dbReference type="AlphaFoldDB" id="A0A2R5FZ27"/>
<accession>A0A2R5FZ27</accession>
<dbReference type="SUPFAM" id="SSF50978">
    <property type="entry name" value="WD40 repeat-like"/>
    <property type="match status" value="1"/>
</dbReference>
<keyword evidence="1" id="KW-0853">WD repeat</keyword>
<dbReference type="Pfam" id="PF00400">
    <property type="entry name" value="WD40"/>
    <property type="match status" value="1"/>
</dbReference>
<keyword evidence="4" id="KW-1185">Reference proteome</keyword>
<dbReference type="PANTHER" id="PTHR19854:SF1">
    <property type="entry name" value="GUANINE NUCLEOTIDE-BINDING PROTEIN SUBUNIT BETA-LIKE PROTEIN 1"/>
    <property type="match status" value="1"/>
</dbReference>
<sequence length="395" mass="41869">MATLAAATRSGQATLLRHAEAVQAVCFLPRVAQKASDTGATGDGAQEGAAEPERVVTGDAAGTLRVWDTYTRRATLTQEAAHDGEFGVLYVTALDVSEPSSNAEDANTSTGDTRQTLVLSQGRDGKVRAWTAQSLEPRWTAQTSSFGFCLLSASDVRFACPKGEDGKLALWNLSTGDLEEEISSEAILRDYMDRGALPRDVSQRDASLGLCMSLCFQDRVLFALFECGSLGIYELEKKAWAVEVCLHALSREVPIAMSIVSAGAGKPHKYLGAAVGADSEFAPFIVDLTKRKAKCVDRRAPLRESGPTSASRQGASGIAVRADLDLVAVGCWDGSVRAYQWSSLSSRGVLHQHKGAIRAVSFSCGDPAVLAAASEDGNVSLVTNYPHACSSFGVE</sequence>
<dbReference type="Gene3D" id="2.130.10.10">
    <property type="entry name" value="YVTN repeat-like/Quinoprotein amine dehydrogenase"/>
    <property type="match status" value="2"/>
</dbReference>
<dbReference type="EMBL" id="BEYU01000002">
    <property type="protein sequence ID" value="GBG24006.1"/>
    <property type="molecule type" value="Genomic_DNA"/>
</dbReference>
<dbReference type="SMART" id="SM00320">
    <property type="entry name" value="WD40"/>
    <property type="match status" value="4"/>
</dbReference>
<dbReference type="Proteomes" id="UP000241890">
    <property type="component" value="Unassembled WGS sequence"/>
</dbReference>
<comment type="caution">
    <text evidence="3">The sequence shown here is derived from an EMBL/GenBank/DDBJ whole genome shotgun (WGS) entry which is preliminary data.</text>
</comment>
<dbReference type="OrthoDB" id="7668193at2759"/>
<dbReference type="InterPro" id="IPR015943">
    <property type="entry name" value="WD40/YVTN_repeat-like_dom_sf"/>
</dbReference>
<dbReference type="InterPro" id="IPR001680">
    <property type="entry name" value="WD40_rpt"/>
</dbReference>
<name>A0A2R5FZ27_9STRA</name>
<dbReference type="InterPro" id="IPR036322">
    <property type="entry name" value="WD40_repeat_dom_sf"/>
</dbReference>
<evidence type="ECO:0000256" key="1">
    <source>
        <dbReference type="ARBA" id="ARBA00022574"/>
    </source>
</evidence>
<gene>
    <name evidence="3" type="ORF">FCC1311_002242</name>
</gene>
<evidence type="ECO:0000313" key="4">
    <source>
        <dbReference type="Proteomes" id="UP000241890"/>
    </source>
</evidence>
<evidence type="ECO:0000313" key="3">
    <source>
        <dbReference type="EMBL" id="GBG24006.1"/>
    </source>
</evidence>
<reference evidence="3 4" key="1">
    <citation type="submission" date="2017-12" db="EMBL/GenBank/DDBJ databases">
        <title>Sequencing, de novo assembly and annotation of complete genome of a new Thraustochytrid species, strain FCC1311.</title>
        <authorList>
            <person name="Sedici K."/>
            <person name="Godart F."/>
            <person name="Aiese Cigliano R."/>
            <person name="Sanseverino W."/>
            <person name="Barakat M."/>
            <person name="Ortet P."/>
            <person name="Marechal E."/>
            <person name="Cagnac O."/>
            <person name="Amato A."/>
        </authorList>
    </citation>
    <scope>NUCLEOTIDE SEQUENCE [LARGE SCALE GENOMIC DNA]</scope>
</reference>
<keyword evidence="2" id="KW-0677">Repeat</keyword>
<organism evidence="3 4">
    <name type="scientific">Hondaea fermentalgiana</name>
    <dbReference type="NCBI Taxonomy" id="2315210"/>
    <lineage>
        <taxon>Eukaryota</taxon>
        <taxon>Sar</taxon>
        <taxon>Stramenopiles</taxon>
        <taxon>Bigyra</taxon>
        <taxon>Labyrinthulomycetes</taxon>
        <taxon>Thraustochytrida</taxon>
        <taxon>Thraustochytriidae</taxon>
        <taxon>Hondaea</taxon>
    </lineage>
</organism>
<protein>
    <submittedName>
        <fullName evidence="3">Protein DECREASED SIZE EXCLUSION LIMIT 1</fullName>
    </submittedName>
</protein>
<proteinExistence type="predicted"/>